<dbReference type="WBParaSite" id="maker-uti_cns_0001205-snap-gene-0.2-mRNA-1">
    <property type="protein sequence ID" value="maker-uti_cns_0001205-snap-gene-0.2-mRNA-1"/>
    <property type="gene ID" value="maker-uti_cns_0001205-snap-gene-0.2"/>
</dbReference>
<organism evidence="2 3">
    <name type="scientific">Macrostomum lignano</name>
    <dbReference type="NCBI Taxonomy" id="282301"/>
    <lineage>
        <taxon>Eukaryota</taxon>
        <taxon>Metazoa</taxon>
        <taxon>Spiralia</taxon>
        <taxon>Lophotrochozoa</taxon>
        <taxon>Platyhelminthes</taxon>
        <taxon>Rhabditophora</taxon>
        <taxon>Macrostomorpha</taxon>
        <taxon>Macrostomida</taxon>
        <taxon>Macrostomidae</taxon>
        <taxon>Macrostomum</taxon>
    </lineage>
</organism>
<feature type="region of interest" description="Disordered" evidence="1">
    <location>
        <begin position="1"/>
        <end position="46"/>
    </location>
</feature>
<dbReference type="Proteomes" id="UP000095280">
    <property type="component" value="Unplaced"/>
</dbReference>
<protein>
    <submittedName>
        <fullName evidence="3">Transmembrane protein</fullName>
    </submittedName>
</protein>
<dbReference type="AlphaFoldDB" id="A0A1I8G8R2"/>
<proteinExistence type="predicted"/>
<feature type="region of interest" description="Disordered" evidence="1">
    <location>
        <begin position="96"/>
        <end position="119"/>
    </location>
</feature>
<feature type="region of interest" description="Disordered" evidence="1">
    <location>
        <begin position="250"/>
        <end position="273"/>
    </location>
</feature>
<evidence type="ECO:0000313" key="2">
    <source>
        <dbReference type="Proteomes" id="UP000095280"/>
    </source>
</evidence>
<accession>A0A1I8G8R2</accession>
<feature type="region of interest" description="Disordered" evidence="1">
    <location>
        <begin position="165"/>
        <end position="200"/>
    </location>
</feature>
<sequence>SLQRDRLTGFRDEALGSEAPAIPSKPVGPRTRSGPHRRPGRGASPSSLCRRLLHQWTHRAAQHQYPAAAFEQARFPRSLQRDRLTGFRDEALGSEAPAIPSKSVGPRTRFGPHRRPGRGASPSYLCRRLLLQWTHRAAQHQYPAAAFEQARFPRSLQRDRLTGFRDEALGSEAPAIPSKPVGPRTRSGPHRRPGRGASPSSLCRRLLHQWTHRAAQHQYPAAAFEQARFPRSLQRDRLTGFRDEALGSEAPAIPSKSVGPRTRFGPHRRPGRGASPSYLCRRLLLQWTHRAAQHQYPAAAFEQARFPRSLQRDRLTGFRDEALGSEAPAIPSKPVGPRTRSGPHRRPGRVLYVVDFCTNGLIALLSISTLLQLSSKHAFLGLFSEIG</sequence>
<feature type="compositionally biased region" description="Basic and acidic residues" evidence="1">
    <location>
        <begin position="1"/>
        <end position="14"/>
    </location>
</feature>
<reference evidence="3" key="1">
    <citation type="submission" date="2016-11" db="UniProtKB">
        <authorList>
            <consortium name="WormBaseParasite"/>
        </authorList>
    </citation>
    <scope>IDENTIFICATION</scope>
</reference>
<evidence type="ECO:0000313" key="3">
    <source>
        <dbReference type="WBParaSite" id="maker-uti_cns_0001205-snap-gene-0.2-mRNA-1"/>
    </source>
</evidence>
<feature type="region of interest" description="Disordered" evidence="1">
    <location>
        <begin position="322"/>
        <end position="344"/>
    </location>
</feature>
<name>A0A1I8G8R2_9PLAT</name>
<evidence type="ECO:0000256" key="1">
    <source>
        <dbReference type="SAM" id="MobiDB-lite"/>
    </source>
</evidence>
<keyword evidence="2" id="KW-1185">Reference proteome</keyword>